<dbReference type="SMART" id="SM00342">
    <property type="entry name" value="HTH_ARAC"/>
    <property type="match status" value="1"/>
</dbReference>
<dbReference type="Proteomes" id="UP000501130">
    <property type="component" value="Chromosome"/>
</dbReference>
<proteinExistence type="predicted"/>
<evidence type="ECO:0000256" key="2">
    <source>
        <dbReference type="ARBA" id="ARBA00023125"/>
    </source>
</evidence>
<dbReference type="PROSITE" id="PS00041">
    <property type="entry name" value="HTH_ARAC_FAMILY_1"/>
    <property type="match status" value="1"/>
</dbReference>
<keyword evidence="1" id="KW-0805">Transcription regulation</keyword>
<name>A0ABX6N3R0_9BURK</name>
<keyword evidence="6" id="KW-1185">Reference proteome</keyword>
<evidence type="ECO:0000256" key="1">
    <source>
        <dbReference type="ARBA" id="ARBA00023015"/>
    </source>
</evidence>
<dbReference type="InterPro" id="IPR002818">
    <property type="entry name" value="DJ-1/PfpI"/>
</dbReference>
<dbReference type="PANTHER" id="PTHR43280">
    <property type="entry name" value="ARAC-FAMILY TRANSCRIPTIONAL REGULATOR"/>
    <property type="match status" value="1"/>
</dbReference>
<keyword evidence="2" id="KW-0238">DNA-binding</keyword>
<dbReference type="SUPFAM" id="SSF46689">
    <property type="entry name" value="Homeodomain-like"/>
    <property type="match status" value="1"/>
</dbReference>
<dbReference type="InterPro" id="IPR018062">
    <property type="entry name" value="HTH_AraC-typ_CS"/>
</dbReference>
<dbReference type="InterPro" id="IPR018060">
    <property type="entry name" value="HTH_AraC"/>
</dbReference>
<accession>A0ABX6N3R0</accession>
<dbReference type="PROSITE" id="PS01124">
    <property type="entry name" value="HTH_ARAC_FAMILY_2"/>
    <property type="match status" value="1"/>
</dbReference>
<dbReference type="PANTHER" id="PTHR43280:SF2">
    <property type="entry name" value="HTH-TYPE TRANSCRIPTIONAL REGULATOR EXSA"/>
    <property type="match status" value="1"/>
</dbReference>
<feature type="domain" description="HTH araC/xylS-type" evidence="4">
    <location>
        <begin position="216"/>
        <end position="314"/>
    </location>
</feature>
<dbReference type="SUPFAM" id="SSF52317">
    <property type="entry name" value="Class I glutamine amidotransferase-like"/>
    <property type="match status" value="1"/>
</dbReference>
<dbReference type="Pfam" id="PF12833">
    <property type="entry name" value="HTH_18"/>
    <property type="match status" value="1"/>
</dbReference>
<evidence type="ECO:0000313" key="6">
    <source>
        <dbReference type="Proteomes" id="UP000501130"/>
    </source>
</evidence>
<organism evidence="5 6">
    <name type="scientific">Limnobacter profundi</name>
    <dbReference type="NCBI Taxonomy" id="2732163"/>
    <lineage>
        <taxon>Bacteria</taxon>
        <taxon>Pseudomonadati</taxon>
        <taxon>Pseudomonadota</taxon>
        <taxon>Betaproteobacteria</taxon>
        <taxon>Burkholderiales</taxon>
        <taxon>Burkholderiaceae</taxon>
        <taxon>Limnobacter</taxon>
    </lineage>
</organism>
<dbReference type="InterPro" id="IPR029062">
    <property type="entry name" value="Class_I_gatase-like"/>
</dbReference>
<reference evidence="5 6" key="1">
    <citation type="submission" date="2020-05" db="EMBL/GenBank/DDBJ databases">
        <title>Compete genome of Limnobacter sp. SAORIC-580.</title>
        <authorList>
            <person name="Song J."/>
            <person name="Cho J.-C."/>
        </authorList>
    </citation>
    <scope>NUCLEOTIDE SEQUENCE [LARGE SCALE GENOMIC DNA]</scope>
    <source>
        <strain evidence="5 6">SAORIC-580</strain>
    </source>
</reference>
<evidence type="ECO:0000313" key="5">
    <source>
        <dbReference type="EMBL" id="QJR28292.1"/>
    </source>
</evidence>
<dbReference type="InterPro" id="IPR009057">
    <property type="entry name" value="Homeodomain-like_sf"/>
</dbReference>
<gene>
    <name evidence="5" type="ORF">HKT17_00520</name>
</gene>
<dbReference type="RefSeq" id="WP_171097004.1">
    <property type="nucleotide sequence ID" value="NZ_CP053084.1"/>
</dbReference>
<evidence type="ECO:0000256" key="3">
    <source>
        <dbReference type="ARBA" id="ARBA00023163"/>
    </source>
</evidence>
<evidence type="ECO:0000259" key="4">
    <source>
        <dbReference type="PROSITE" id="PS01124"/>
    </source>
</evidence>
<dbReference type="Gene3D" id="1.10.10.60">
    <property type="entry name" value="Homeodomain-like"/>
    <property type="match status" value="1"/>
</dbReference>
<dbReference type="Pfam" id="PF01965">
    <property type="entry name" value="DJ-1_PfpI"/>
    <property type="match status" value="1"/>
</dbReference>
<sequence length="318" mass="35597">MKIGLLLYDQCMPAGLMAFNDLLQASNRLSGKLLFETCLVGTGLKPVQCANQMVLTANSLLQDTPLDVLLVPGMWTESPSQLPELLAQHAKLIEQIRQLPDHTKVWSYCTGVCFLAESGRLRRQRATVTWWLANAMQKNYPNVNWLIDSDCVVTPKTATAAGVHGYLLLAQQLIEKSLSKPAFQEFIKLMVLPRPVQQHPAFRSFAFMEQADPLLRKLAAIVAQMPAEQITVQTLAGKLNLSERTLARKVSALTEIPVASYARHLKLHQVSEQLIWSSLPVNTISEELGYSDESNLRRQFKQATGLSPVQYRKKYARA</sequence>
<keyword evidence="3" id="KW-0804">Transcription</keyword>
<dbReference type="EMBL" id="CP053084">
    <property type="protein sequence ID" value="QJR28292.1"/>
    <property type="molecule type" value="Genomic_DNA"/>
</dbReference>
<protein>
    <submittedName>
        <fullName evidence="5">Helix-turn-helix domain-containing protein</fullName>
    </submittedName>
</protein>
<dbReference type="Gene3D" id="3.40.50.880">
    <property type="match status" value="1"/>
</dbReference>